<dbReference type="InterPro" id="IPR054817">
    <property type="entry name" value="Glycosyl_F510_1955-like"/>
</dbReference>
<dbReference type="SUPFAM" id="SSF110296">
    <property type="entry name" value="Oligoxyloglucan reducing end-specific cellobiohydrolase"/>
    <property type="match status" value="1"/>
</dbReference>
<dbReference type="Proteomes" id="UP000185557">
    <property type="component" value="Unassembled WGS sequence"/>
</dbReference>
<dbReference type="Gene3D" id="2.130.10.10">
    <property type="entry name" value="YVTN repeat-like/Quinoprotein amine dehydrogenase"/>
    <property type="match status" value="2"/>
</dbReference>
<proteinExistence type="predicted"/>
<gene>
    <name evidence="3" type="ORF">NIES30_05525</name>
</gene>
<feature type="compositionally biased region" description="Polar residues" evidence="1">
    <location>
        <begin position="43"/>
        <end position="60"/>
    </location>
</feature>
<comment type="caution">
    <text evidence="3">The sequence shown here is derived from an EMBL/GenBank/DDBJ whole genome shotgun (WGS) entry which is preliminary data.</text>
</comment>
<reference evidence="3 4" key="1">
    <citation type="submission" date="2016-11" db="EMBL/GenBank/DDBJ databases">
        <title>Draft Genome Sequences of Nine Cyanobacterial Strains from Diverse Habitats.</title>
        <authorList>
            <person name="Zhu T."/>
            <person name="Hou S."/>
            <person name="Lu X."/>
            <person name="Hess W.R."/>
        </authorList>
    </citation>
    <scope>NUCLEOTIDE SEQUENCE [LARGE SCALE GENOMIC DNA]</scope>
    <source>
        <strain evidence="3 4">NIES-30</strain>
    </source>
</reference>
<dbReference type="GO" id="GO:0010411">
    <property type="term" value="P:xyloglucan metabolic process"/>
    <property type="evidence" value="ECO:0007669"/>
    <property type="project" value="TreeGrafter"/>
</dbReference>
<dbReference type="PANTHER" id="PTHR43739">
    <property type="entry name" value="XYLOGLUCANASE (EUROFUNG)"/>
    <property type="match status" value="1"/>
</dbReference>
<feature type="transmembrane region" description="Helical" evidence="2">
    <location>
        <begin position="14"/>
        <end position="35"/>
    </location>
</feature>
<dbReference type="AlphaFoldDB" id="A0A1U7J9R6"/>
<keyword evidence="2" id="KW-1133">Transmembrane helix</keyword>
<keyword evidence="2" id="KW-0472">Membrane</keyword>
<evidence type="ECO:0008006" key="5">
    <source>
        <dbReference type="Google" id="ProtNLM"/>
    </source>
</evidence>
<evidence type="ECO:0000256" key="2">
    <source>
        <dbReference type="SAM" id="Phobius"/>
    </source>
</evidence>
<protein>
    <recommendedName>
        <fullName evidence="5">Sortilin N-terminal domain-containing protein</fullName>
    </recommendedName>
</protein>
<dbReference type="PANTHER" id="PTHR43739:SF5">
    <property type="entry name" value="EXO-ALPHA-SIALIDASE"/>
    <property type="match status" value="1"/>
</dbReference>
<keyword evidence="2" id="KW-0812">Transmembrane</keyword>
<evidence type="ECO:0000313" key="3">
    <source>
        <dbReference type="EMBL" id="OKH50158.1"/>
    </source>
</evidence>
<evidence type="ECO:0000256" key="1">
    <source>
        <dbReference type="SAM" id="MobiDB-lite"/>
    </source>
</evidence>
<dbReference type="OrthoDB" id="9757947at2"/>
<organism evidence="3 4">
    <name type="scientific">Phormidium tenue NIES-30</name>
    <dbReference type="NCBI Taxonomy" id="549789"/>
    <lineage>
        <taxon>Bacteria</taxon>
        <taxon>Bacillati</taxon>
        <taxon>Cyanobacteriota</taxon>
        <taxon>Cyanophyceae</taxon>
        <taxon>Oscillatoriophycideae</taxon>
        <taxon>Oscillatoriales</taxon>
        <taxon>Oscillatoriaceae</taxon>
        <taxon>Phormidium</taxon>
    </lineage>
</organism>
<evidence type="ECO:0000313" key="4">
    <source>
        <dbReference type="Proteomes" id="UP000185557"/>
    </source>
</evidence>
<accession>A0A1U7J9R6</accession>
<dbReference type="STRING" id="549789.NIES30_05525"/>
<dbReference type="RefSeq" id="WP_073607398.1">
    <property type="nucleotide sequence ID" value="NZ_MRCG01000002.1"/>
</dbReference>
<sequence length="341" mass="36612">MSQPNSSQGKVTKWLAYAVPATILLLILGGTAWLFGRTSQPTEGNLSNAAPQSPAKQTDSAPAPTSLEASLKPAESWQANNHIHGLAISPDNPQIIYIASHSGLLKRSETGQWFWVKEQYDYMGFIAHPTDANRFYASGHPPEGGNLGFQVSQNQGLDWQEVSMPGVDFHAMAIAPSNPDTIYGLATSGKQGFFVSNDAGQTWAQPSGSGLEAMPFSLNVDPLNPERVLATTQAGLYESQDAGKTWLLIPSTATAPIAGLALQTEGDQTTMLGYRISSTDTGLYRSVDGGQSWEPWSDELEGIVLYMAAAPTNSQVLYAVNENNVVFQSQDGGKTWDELNS</sequence>
<dbReference type="NCBIfam" id="NF045728">
    <property type="entry name" value="glycosyl_F510_1955"/>
    <property type="match status" value="1"/>
</dbReference>
<name>A0A1U7J9R6_9CYAN</name>
<dbReference type="CDD" id="cd15482">
    <property type="entry name" value="Sialidase_non-viral"/>
    <property type="match status" value="1"/>
</dbReference>
<feature type="region of interest" description="Disordered" evidence="1">
    <location>
        <begin position="43"/>
        <end position="72"/>
    </location>
</feature>
<keyword evidence="4" id="KW-1185">Reference proteome</keyword>
<dbReference type="InterPro" id="IPR015943">
    <property type="entry name" value="WD40/YVTN_repeat-like_dom_sf"/>
</dbReference>
<dbReference type="InterPro" id="IPR052025">
    <property type="entry name" value="Xyloglucanase_GH74"/>
</dbReference>
<dbReference type="EMBL" id="MRCG01000002">
    <property type="protein sequence ID" value="OKH50158.1"/>
    <property type="molecule type" value="Genomic_DNA"/>
</dbReference>